<dbReference type="AlphaFoldDB" id="A0A517PQE1"/>
<keyword evidence="1" id="KW-1133">Transmembrane helix</keyword>
<feature type="transmembrane region" description="Helical" evidence="1">
    <location>
        <begin position="7"/>
        <end position="27"/>
    </location>
</feature>
<proteinExistence type="predicted"/>
<sequence>MKLQNKLMMLMLVVPQSMLVVLLAFDLKYYDASEKAFTVPIYPWPMYLKLMLSVLGMIATSVLLSCYISKQEKQEHQKQDIACEETVLIE</sequence>
<keyword evidence="3" id="KW-1185">Reference proteome</keyword>
<gene>
    <name evidence="2" type="ORF">HG66A1_34000</name>
</gene>
<organism evidence="2 3">
    <name type="scientific">Gimesia chilikensis</name>
    <dbReference type="NCBI Taxonomy" id="2605989"/>
    <lineage>
        <taxon>Bacteria</taxon>
        <taxon>Pseudomonadati</taxon>
        <taxon>Planctomycetota</taxon>
        <taxon>Planctomycetia</taxon>
        <taxon>Planctomycetales</taxon>
        <taxon>Planctomycetaceae</taxon>
        <taxon>Gimesia</taxon>
    </lineage>
</organism>
<reference evidence="2 3" key="1">
    <citation type="submission" date="2019-02" db="EMBL/GenBank/DDBJ databases">
        <title>Deep-cultivation of Planctomycetes and their phenomic and genomic characterization uncovers novel biology.</title>
        <authorList>
            <person name="Wiegand S."/>
            <person name="Jogler M."/>
            <person name="Boedeker C."/>
            <person name="Pinto D."/>
            <person name="Vollmers J."/>
            <person name="Rivas-Marin E."/>
            <person name="Kohn T."/>
            <person name="Peeters S.H."/>
            <person name="Heuer A."/>
            <person name="Rast P."/>
            <person name="Oberbeckmann S."/>
            <person name="Bunk B."/>
            <person name="Jeske O."/>
            <person name="Meyerdierks A."/>
            <person name="Storesund J.E."/>
            <person name="Kallscheuer N."/>
            <person name="Luecker S."/>
            <person name="Lage O.M."/>
            <person name="Pohl T."/>
            <person name="Merkel B.J."/>
            <person name="Hornburger P."/>
            <person name="Mueller R.-W."/>
            <person name="Bruemmer F."/>
            <person name="Labrenz M."/>
            <person name="Spormann A.M."/>
            <person name="Op den Camp H."/>
            <person name="Overmann J."/>
            <person name="Amann R."/>
            <person name="Jetten M.S.M."/>
            <person name="Mascher T."/>
            <person name="Medema M.H."/>
            <person name="Devos D.P."/>
            <person name="Kaster A.-K."/>
            <person name="Ovreas L."/>
            <person name="Rohde M."/>
            <person name="Galperin M.Y."/>
            <person name="Jogler C."/>
        </authorList>
    </citation>
    <scope>NUCLEOTIDE SEQUENCE [LARGE SCALE GENOMIC DNA]</scope>
    <source>
        <strain evidence="2 3">HG66A1</strain>
    </source>
</reference>
<dbReference type="EMBL" id="CP036266">
    <property type="protein sequence ID" value="QDT21597.1"/>
    <property type="molecule type" value="Genomic_DNA"/>
</dbReference>
<keyword evidence="1" id="KW-0472">Membrane</keyword>
<dbReference type="Proteomes" id="UP000320421">
    <property type="component" value="Chromosome"/>
</dbReference>
<keyword evidence="1" id="KW-0812">Transmembrane</keyword>
<dbReference type="RefSeq" id="WP_145186157.1">
    <property type="nucleotide sequence ID" value="NZ_CP036266.1"/>
</dbReference>
<evidence type="ECO:0000313" key="2">
    <source>
        <dbReference type="EMBL" id="QDT21597.1"/>
    </source>
</evidence>
<name>A0A517PQE1_9PLAN</name>
<protein>
    <submittedName>
        <fullName evidence="2">Uncharacterized protein</fullName>
    </submittedName>
</protein>
<feature type="transmembrane region" description="Helical" evidence="1">
    <location>
        <begin position="47"/>
        <end position="68"/>
    </location>
</feature>
<evidence type="ECO:0000256" key="1">
    <source>
        <dbReference type="SAM" id="Phobius"/>
    </source>
</evidence>
<evidence type="ECO:0000313" key="3">
    <source>
        <dbReference type="Proteomes" id="UP000320421"/>
    </source>
</evidence>
<accession>A0A517PQE1</accession>
<dbReference type="OrthoDB" id="9934468at2"/>